<gene>
    <name evidence="2" type="ORF">BC008_23565</name>
</gene>
<organism evidence="2 3">
    <name type="scientific">Mastigocoleus testarum BC008</name>
    <dbReference type="NCBI Taxonomy" id="371196"/>
    <lineage>
        <taxon>Bacteria</taxon>
        <taxon>Bacillati</taxon>
        <taxon>Cyanobacteriota</taxon>
        <taxon>Cyanophyceae</taxon>
        <taxon>Nostocales</taxon>
        <taxon>Hapalosiphonaceae</taxon>
        <taxon>Mastigocoleus</taxon>
    </lineage>
</organism>
<dbReference type="GO" id="GO:0016780">
    <property type="term" value="F:phosphotransferase activity, for other substituted phosphate groups"/>
    <property type="evidence" value="ECO:0007669"/>
    <property type="project" value="InterPro"/>
</dbReference>
<sequence>MFTLYQFKPAFQNCLRPLVNRFATWQISPNQITVSAILLSVAMGLTITFYPQSKFVFLLFPIILLLRMALNAIDGMLAREQNLTTDMGFVLNELGDIISDVALYLPFSFIPGIKAPWIITIVILAIIAEIIGFLKFIIDNKRSYEGPMGKSDRALFFAIISLVLGFGIQLESISFMNSIWVGMVVLLLWTIFNRSQ</sequence>
<dbReference type="OrthoDB" id="1034332at2"/>
<dbReference type="InterPro" id="IPR043130">
    <property type="entry name" value="CDP-OH_PTrfase_TM_dom"/>
</dbReference>
<feature type="transmembrane region" description="Helical" evidence="1">
    <location>
        <begin position="32"/>
        <end position="50"/>
    </location>
</feature>
<evidence type="ECO:0000256" key="1">
    <source>
        <dbReference type="SAM" id="Phobius"/>
    </source>
</evidence>
<dbReference type="InterPro" id="IPR000462">
    <property type="entry name" value="CDP-OH_P_trans"/>
</dbReference>
<feature type="transmembrane region" description="Helical" evidence="1">
    <location>
        <begin position="55"/>
        <end position="73"/>
    </location>
</feature>
<dbReference type="EMBL" id="LMTZ01000101">
    <property type="protein sequence ID" value="KST65958.1"/>
    <property type="molecule type" value="Genomic_DNA"/>
</dbReference>
<feature type="transmembrane region" description="Helical" evidence="1">
    <location>
        <begin position="176"/>
        <end position="192"/>
    </location>
</feature>
<keyword evidence="3" id="KW-1185">Reference proteome</keyword>
<protein>
    <recommendedName>
        <fullName evidence="4">CDP-alcohol phosphatidyltransferase</fullName>
    </recommendedName>
</protein>
<keyword evidence="1" id="KW-0472">Membrane</keyword>
<feature type="transmembrane region" description="Helical" evidence="1">
    <location>
        <begin position="154"/>
        <end position="170"/>
    </location>
</feature>
<dbReference type="Gene3D" id="1.20.120.1760">
    <property type="match status" value="1"/>
</dbReference>
<comment type="caution">
    <text evidence="2">The sequence shown here is derived from an EMBL/GenBank/DDBJ whole genome shotgun (WGS) entry which is preliminary data.</text>
</comment>
<accession>A0A0V7ZNX2</accession>
<proteinExistence type="predicted"/>
<feature type="transmembrane region" description="Helical" evidence="1">
    <location>
        <begin position="115"/>
        <end position="134"/>
    </location>
</feature>
<dbReference type="GO" id="GO:0016020">
    <property type="term" value="C:membrane"/>
    <property type="evidence" value="ECO:0007669"/>
    <property type="project" value="InterPro"/>
</dbReference>
<dbReference type="Pfam" id="PF01066">
    <property type="entry name" value="CDP-OH_P_transf"/>
    <property type="match status" value="1"/>
</dbReference>
<keyword evidence="1" id="KW-1133">Transmembrane helix</keyword>
<name>A0A0V7ZNX2_9CYAN</name>
<keyword evidence="1" id="KW-0812">Transmembrane</keyword>
<dbReference type="Proteomes" id="UP000053372">
    <property type="component" value="Unassembled WGS sequence"/>
</dbReference>
<dbReference type="GO" id="GO:0008654">
    <property type="term" value="P:phospholipid biosynthetic process"/>
    <property type="evidence" value="ECO:0007669"/>
    <property type="project" value="InterPro"/>
</dbReference>
<dbReference type="RefSeq" id="WP_027846291.1">
    <property type="nucleotide sequence ID" value="NZ_LMTZ01000101.1"/>
</dbReference>
<evidence type="ECO:0000313" key="2">
    <source>
        <dbReference type="EMBL" id="KST65958.1"/>
    </source>
</evidence>
<reference evidence="2 3" key="1">
    <citation type="journal article" date="2015" name="Genome Announc.">
        <title>Draft Genome of the Euendolithic (true boring) Cyanobacterium Mastigocoleus testarum strain BC008.</title>
        <authorList>
            <person name="Guida B.S."/>
            <person name="Garcia-Pichel F."/>
        </authorList>
    </citation>
    <scope>NUCLEOTIDE SEQUENCE [LARGE SCALE GENOMIC DNA]</scope>
    <source>
        <strain evidence="2 3">BC008</strain>
    </source>
</reference>
<evidence type="ECO:0000313" key="3">
    <source>
        <dbReference type="Proteomes" id="UP000053372"/>
    </source>
</evidence>
<evidence type="ECO:0008006" key="4">
    <source>
        <dbReference type="Google" id="ProtNLM"/>
    </source>
</evidence>
<dbReference type="AlphaFoldDB" id="A0A0V7ZNX2"/>